<sequence>MAKSKKGGSQTKTKVPKPIPRPEYALVFYFQDKKTGVVLSSTIPAKTAPGETVMVREPVGWTGKRQRDKFQARFLQYGHDIEYLYSIKISTEGTPFVDQKNETNEEKKVLKAAQSAANRQERAQKIIVADKINEELSTTEDLFPPANTVQIGVTASSLAHEVDKENHLNLATTSNSGPTENPHNSVLSGNNINRKRPCFDLLSIGSSPSKRQKPEDASAISRAASNSTESSSVNQSAEVSSEAKADVSSQPIGFGSQGNSSQFQVSPQILMRQVPAAEGNLASPKQGISQEIQLVPQQLPQVLPSGSGAIPVFNFYQGVQGIIGQLPPLDDQLPFPIFPEIDDNARPVNFTPEGYAKFVREAEEAKAQRRRMTGETFPILDCMLPAPNKKPLPPGNHIFIDRDTLRNVPWVVARPAEARSRQRHPDENKNYVFPRQLVNSLLQKLVPTEVMMHMTGKTLPSVLYASIRAFLNTRLHDGGRINEPYLVECITDYGRGLLRKERAKQK</sequence>
<gene>
    <name evidence="2" type="ORF">KUF71_002908</name>
</gene>
<name>A0AAE1L503_9NEOP</name>
<evidence type="ECO:0000313" key="2">
    <source>
        <dbReference type="EMBL" id="KAK3907218.1"/>
    </source>
</evidence>
<comment type="caution">
    <text evidence="2">The sequence shown here is derived from an EMBL/GenBank/DDBJ whole genome shotgun (WGS) entry which is preliminary data.</text>
</comment>
<evidence type="ECO:0000256" key="1">
    <source>
        <dbReference type="SAM" id="MobiDB-lite"/>
    </source>
</evidence>
<feature type="compositionally biased region" description="Polar residues" evidence="1">
    <location>
        <begin position="170"/>
        <end position="192"/>
    </location>
</feature>
<accession>A0AAE1L503</accession>
<reference evidence="2" key="2">
    <citation type="journal article" date="2023" name="BMC Genomics">
        <title>Pest status, molecular evolution, and epigenetic factors derived from the genome assembly of Frankliniella fusca, a thysanopteran phytovirus vector.</title>
        <authorList>
            <person name="Catto M.A."/>
            <person name="Labadie P.E."/>
            <person name="Jacobson A.L."/>
            <person name="Kennedy G.G."/>
            <person name="Srinivasan R."/>
            <person name="Hunt B.G."/>
        </authorList>
    </citation>
    <scope>NUCLEOTIDE SEQUENCE</scope>
    <source>
        <strain evidence="2">PL_HMW_Pooled</strain>
    </source>
</reference>
<organism evidence="2 3">
    <name type="scientific">Frankliniella fusca</name>
    <dbReference type="NCBI Taxonomy" id="407009"/>
    <lineage>
        <taxon>Eukaryota</taxon>
        <taxon>Metazoa</taxon>
        <taxon>Ecdysozoa</taxon>
        <taxon>Arthropoda</taxon>
        <taxon>Hexapoda</taxon>
        <taxon>Insecta</taxon>
        <taxon>Pterygota</taxon>
        <taxon>Neoptera</taxon>
        <taxon>Paraneoptera</taxon>
        <taxon>Thysanoptera</taxon>
        <taxon>Terebrantia</taxon>
        <taxon>Thripoidea</taxon>
        <taxon>Thripidae</taxon>
        <taxon>Frankliniella</taxon>
    </lineage>
</organism>
<dbReference type="Proteomes" id="UP001219518">
    <property type="component" value="Unassembled WGS sequence"/>
</dbReference>
<feature type="compositionally biased region" description="Polar residues" evidence="1">
    <location>
        <begin position="247"/>
        <end position="260"/>
    </location>
</feature>
<dbReference type="AlphaFoldDB" id="A0AAE1L503"/>
<proteinExistence type="predicted"/>
<keyword evidence="3" id="KW-1185">Reference proteome</keyword>
<evidence type="ECO:0000313" key="3">
    <source>
        <dbReference type="Proteomes" id="UP001219518"/>
    </source>
</evidence>
<dbReference type="EMBL" id="JAHWGI010000003">
    <property type="protein sequence ID" value="KAK3907218.1"/>
    <property type="molecule type" value="Genomic_DNA"/>
</dbReference>
<feature type="compositionally biased region" description="Low complexity" evidence="1">
    <location>
        <begin position="221"/>
        <end position="242"/>
    </location>
</feature>
<protein>
    <submittedName>
        <fullName evidence="2">Ran-binding protein 9</fullName>
    </submittedName>
</protein>
<feature type="region of interest" description="Disordered" evidence="1">
    <location>
        <begin position="170"/>
        <end position="260"/>
    </location>
</feature>
<reference evidence="2" key="1">
    <citation type="submission" date="2021-07" db="EMBL/GenBank/DDBJ databases">
        <authorList>
            <person name="Catto M.A."/>
            <person name="Jacobson A."/>
            <person name="Kennedy G."/>
            <person name="Labadie P."/>
            <person name="Hunt B.G."/>
            <person name="Srinivasan R."/>
        </authorList>
    </citation>
    <scope>NUCLEOTIDE SEQUENCE</scope>
    <source>
        <strain evidence="2">PL_HMW_Pooled</strain>
        <tissue evidence="2">Head</tissue>
    </source>
</reference>